<gene>
    <name evidence="3" type="primary">Mlana</name>
</gene>
<organism evidence="3 4">
    <name type="scientific">Jaculus jaculus</name>
    <name type="common">Lesser Egyptian jerboa</name>
    <dbReference type="NCBI Taxonomy" id="51337"/>
    <lineage>
        <taxon>Eukaryota</taxon>
        <taxon>Metazoa</taxon>
        <taxon>Chordata</taxon>
        <taxon>Craniata</taxon>
        <taxon>Vertebrata</taxon>
        <taxon>Euteleostomi</taxon>
        <taxon>Mammalia</taxon>
        <taxon>Eutheria</taxon>
        <taxon>Euarchontoglires</taxon>
        <taxon>Glires</taxon>
        <taxon>Rodentia</taxon>
        <taxon>Myomorpha</taxon>
        <taxon>Dipodoidea</taxon>
        <taxon>Dipodidae</taxon>
        <taxon>Dipodinae</taxon>
        <taxon>Jaculus</taxon>
    </lineage>
</organism>
<sequence>MPRGETHSIYSYPRRGHSHSYTTTEEAAGIGILIVVLGISLLVGCWYCRRRSGYRTLMDKGLHVGTQSTSKERCPQERCSHEGLGHQDSTLSFQDKTPKLLVPNAPPAYEKLSAEQSPPPYSP</sequence>
<keyword evidence="2" id="KW-1133">Transmembrane helix</keyword>
<accession>A0A8C5LCM2</accession>
<dbReference type="GO" id="GO:0005789">
    <property type="term" value="C:endoplasmic reticulum membrane"/>
    <property type="evidence" value="ECO:0007669"/>
    <property type="project" value="Ensembl"/>
</dbReference>
<dbReference type="OMA" id="YPKKGHN"/>
<dbReference type="PANTHER" id="PTHR15305:SF0">
    <property type="entry name" value="MELANOMA ANTIGEN RECOGNIZED BY T-CELLS 1"/>
    <property type="match status" value="1"/>
</dbReference>
<feature type="transmembrane region" description="Helical" evidence="2">
    <location>
        <begin position="27"/>
        <end position="48"/>
    </location>
</feature>
<reference evidence="3" key="1">
    <citation type="submission" date="2025-08" db="UniProtKB">
        <authorList>
            <consortium name="Ensembl"/>
        </authorList>
    </citation>
    <scope>IDENTIFICATION</scope>
</reference>
<evidence type="ECO:0000313" key="3">
    <source>
        <dbReference type="Ensembl" id="ENSJJAP00000022108.1"/>
    </source>
</evidence>
<dbReference type="InterPro" id="IPR029242">
    <property type="entry name" value="MLANA"/>
</dbReference>
<dbReference type="GO" id="GO:0042470">
    <property type="term" value="C:melanosome"/>
    <property type="evidence" value="ECO:0007669"/>
    <property type="project" value="Ensembl"/>
</dbReference>
<dbReference type="GO" id="GO:0005802">
    <property type="term" value="C:trans-Golgi network"/>
    <property type="evidence" value="ECO:0007669"/>
    <property type="project" value="Ensembl"/>
</dbReference>
<dbReference type="AlphaFoldDB" id="A0A8C5LCM2"/>
<feature type="compositionally biased region" description="Basic and acidic residues" evidence="1">
    <location>
        <begin position="70"/>
        <end position="85"/>
    </location>
</feature>
<reference evidence="3" key="2">
    <citation type="submission" date="2025-09" db="UniProtKB">
        <authorList>
            <consortium name="Ensembl"/>
        </authorList>
    </citation>
    <scope>IDENTIFICATION</scope>
</reference>
<evidence type="ECO:0000256" key="2">
    <source>
        <dbReference type="SAM" id="Phobius"/>
    </source>
</evidence>
<dbReference type="CTD" id="2315"/>
<keyword evidence="2" id="KW-0812">Transmembrane</keyword>
<dbReference type="PANTHER" id="PTHR15305">
    <property type="entry name" value="MELANOMA ANTIGEN RECOGNIZED BY T-CELLS 1"/>
    <property type="match status" value="1"/>
</dbReference>
<proteinExistence type="predicted"/>
<protein>
    <submittedName>
        <fullName evidence="3">Melan-A</fullName>
    </submittedName>
</protein>
<evidence type="ECO:0000313" key="4">
    <source>
        <dbReference type="Proteomes" id="UP000694385"/>
    </source>
</evidence>
<keyword evidence="4" id="KW-1185">Reference proteome</keyword>
<dbReference type="GeneTree" id="ENSGT00390000009531"/>
<dbReference type="Proteomes" id="UP000694385">
    <property type="component" value="Unassembled WGS sequence"/>
</dbReference>
<evidence type="ECO:0000256" key="1">
    <source>
        <dbReference type="SAM" id="MobiDB-lite"/>
    </source>
</evidence>
<feature type="region of interest" description="Disordered" evidence="1">
    <location>
        <begin position="64"/>
        <end position="123"/>
    </location>
</feature>
<dbReference type="OrthoDB" id="9946040at2759"/>
<keyword evidence="2" id="KW-0472">Membrane</keyword>
<dbReference type="Pfam" id="PF14991">
    <property type="entry name" value="MLANA"/>
    <property type="match status" value="1"/>
</dbReference>
<dbReference type="GeneID" id="101601793"/>
<name>A0A8C5LCM2_JACJA</name>
<dbReference type="Ensembl" id="ENSJJAT00000028669.1">
    <property type="protein sequence ID" value="ENSJJAP00000022108.1"/>
    <property type="gene ID" value="ENSJJAG00000022272.1"/>
</dbReference>